<organism evidence="2 3">
    <name type="scientific">Novacetimonas pomaceti</name>
    <dbReference type="NCBI Taxonomy" id="2021998"/>
    <lineage>
        <taxon>Bacteria</taxon>
        <taxon>Pseudomonadati</taxon>
        <taxon>Pseudomonadota</taxon>
        <taxon>Alphaproteobacteria</taxon>
        <taxon>Acetobacterales</taxon>
        <taxon>Acetobacteraceae</taxon>
        <taxon>Novacetimonas</taxon>
    </lineage>
</organism>
<feature type="compositionally biased region" description="Basic and acidic residues" evidence="1">
    <location>
        <begin position="106"/>
        <end position="123"/>
    </location>
</feature>
<dbReference type="Proteomes" id="UP000248116">
    <property type="component" value="Unassembled WGS sequence"/>
</dbReference>
<dbReference type="CDD" id="cd18809">
    <property type="entry name" value="SF1_C_RecD"/>
    <property type="match status" value="1"/>
</dbReference>
<evidence type="ECO:0000313" key="3">
    <source>
        <dbReference type="Proteomes" id="UP000248116"/>
    </source>
</evidence>
<feature type="compositionally biased region" description="Basic and acidic residues" evidence="1">
    <location>
        <begin position="346"/>
        <end position="362"/>
    </location>
</feature>
<dbReference type="EMBL" id="PRCW01000121">
    <property type="protein sequence ID" value="PYD46622.1"/>
    <property type="molecule type" value="Genomic_DNA"/>
</dbReference>
<comment type="caution">
    <text evidence="2">The sequence shown here is derived from an EMBL/GenBank/DDBJ whole genome shotgun (WGS) entry which is preliminary data.</text>
</comment>
<proteinExistence type="predicted"/>
<evidence type="ECO:0000313" key="2">
    <source>
        <dbReference type="EMBL" id="PYD46622.1"/>
    </source>
</evidence>
<protein>
    <submittedName>
        <fullName evidence="2">Ti-type conjugative transfer relaxase TraA</fullName>
    </submittedName>
</protein>
<reference evidence="2 3" key="1">
    <citation type="submission" date="2018-02" db="EMBL/GenBank/DDBJ databases">
        <authorList>
            <person name="Skraban J."/>
            <person name="Trcek J."/>
        </authorList>
    </citation>
    <scope>NUCLEOTIDE SEQUENCE [LARGE SCALE GENOMIC DNA]</scope>
    <source>
        <strain evidence="2 3">AV446</strain>
    </source>
</reference>
<feature type="region of interest" description="Disordered" evidence="1">
    <location>
        <begin position="346"/>
        <end position="375"/>
    </location>
</feature>
<gene>
    <name evidence="2" type="ORF">C3920_14075</name>
</gene>
<dbReference type="Gene3D" id="3.40.50.300">
    <property type="entry name" value="P-loop containing nucleotide triphosphate hydrolases"/>
    <property type="match status" value="1"/>
</dbReference>
<keyword evidence="3" id="KW-1185">Reference proteome</keyword>
<sequence>SVADYDALDHGYAATIHKSQGVTVDRAHVLATGSMDRHGAYVALSRHRESVSIHWGRDDVGDRDGLVKRLSRERLKDTTLDYAHGREKETGFARRRGLSVPESEIVVERGKAASGPQKDRQSEAVRTPEPAPAQQKRGIFDGLDLSVRPGRRTAEKDVSAGMDAGAGKGKNGVEREAPASPFAGLRLPRVQREQVPAGLDGFAPGSDPLHQVVERYARAWVDAERMVRQDLPVLEHQKKALVEAGRDLERVRRGGEADLRAALKHQPEIRQALYGLEGPARARRLVEGLEHEDRVRKSPELRAARFVRTWDGLSREQQGVALKELKRDAQLESILREKSRELGIRKGSTLEHGLHPHQREQSLSRSRSRGMDMGM</sequence>
<accession>A0ABX5NYN1</accession>
<feature type="region of interest" description="Disordered" evidence="1">
    <location>
        <begin position="103"/>
        <end position="186"/>
    </location>
</feature>
<name>A0ABX5NYN1_9PROT</name>
<dbReference type="InterPro" id="IPR027417">
    <property type="entry name" value="P-loop_NTPase"/>
</dbReference>
<evidence type="ECO:0000256" key="1">
    <source>
        <dbReference type="SAM" id="MobiDB-lite"/>
    </source>
</evidence>
<dbReference type="SUPFAM" id="SSF52540">
    <property type="entry name" value="P-loop containing nucleoside triphosphate hydrolases"/>
    <property type="match status" value="1"/>
</dbReference>
<feature type="non-terminal residue" evidence="2">
    <location>
        <position position="1"/>
    </location>
</feature>